<dbReference type="AlphaFoldDB" id="A0AAV7Z5E7"/>
<accession>A0AAV7Z5E7</accession>
<reference evidence="1" key="1">
    <citation type="submission" date="2022-08" db="EMBL/GenBank/DDBJ databases">
        <title>Novel sulphate-reducing endosymbionts in the free-living metamonad Anaeramoeba.</title>
        <authorList>
            <person name="Jerlstrom-Hultqvist J."/>
            <person name="Cepicka I."/>
            <person name="Gallot-Lavallee L."/>
            <person name="Salas-Leiva D."/>
            <person name="Curtis B.A."/>
            <person name="Zahonova K."/>
            <person name="Pipaliya S."/>
            <person name="Dacks J."/>
            <person name="Roger A.J."/>
        </authorList>
    </citation>
    <scope>NUCLEOTIDE SEQUENCE</scope>
    <source>
        <strain evidence="1">Busselton2</strain>
    </source>
</reference>
<gene>
    <name evidence="1" type="ORF">M0812_19122</name>
</gene>
<dbReference type="EMBL" id="JANTQA010000036">
    <property type="protein sequence ID" value="KAJ3437054.1"/>
    <property type="molecule type" value="Genomic_DNA"/>
</dbReference>
<name>A0AAV7Z5E7_9EUKA</name>
<organism evidence="1 2">
    <name type="scientific">Anaeramoeba flamelloides</name>
    <dbReference type="NCBI Taxonomy" id="1746091"/>
    <lineage>
        <taxon>Eukaryota</taxon>
        <taxon>Metamonada</taxon>
        <taxon>Anaeramoebidae</taxon>
        <taxon>Anaeramoeba</taxon>
    </lineage>
</organism>
<evidence type="ECO:0000313" key="2">
    <source>
        <dbReference type="Proteomes" id="UP001146793"/>
    </source>
</evidence>
<protein>
    <submittedName>
        <fullName evidence="1">Uncharacterized protein</fullName>
    </submittedName>
</protein>
<proteinExistence type="predicted"/>
<dbReference type="CDD" id="cd14273">
    <property type="entry name" value="UBA_TAP-C_like"/>
    <property type="match status" value="1"/>
</dbReference>
<comment type="caution">
    <text evidence="1">The sequence shown here is derived from an EMBL/GenBank/DDBJ whole genome shotgun (WGS) entry which is preliminary data.</text>
</comment>
<dbReference type="Proteomes" id="UP001146793">
    <property type="component" value="Unassembled WGS sequence"/>
</dbReference>
<evidence type="ECO:0000313" key="1">
    <source>
        <dbReference type="EMBL" id="KAJ3437054.1"/>
    </source>
</evidence>
<sequence length="256" mass="29867">MFNLIQVASLQEEKSVLLNNFRQETGSSFEDALSYLGVCNWDYQFSVGVYGLLGLKKAPRSKINFKQLNNSLVEMNEFFLPQSSEGEEETMYFTNRKREIETIYQEKCISPKERKIMLNGKVNKHEEPKNDPNQAKIKIETQKDEKNFDQIIKEGQRLSKIDKLQNVLSQGFLSWDKRLRAIVNYDPELVVGYPINLKTKNQITIKKTIFDLLAKYSSKKVSKKNLQRGVHSFLAKFGFKNETKHNHNIMIFRSQN</sequence>